<protein>
    <submittedName>
        <fullName evidence="2">COP8-like protein</fullName>
    </submittedName>
</protein>
<name>A0A2U1LHC9_ARTAN</name>
<evidence type="ECO:0000313" key="2">
    <source>
        <dbReference type="EMBL" id="PWA48372.1"/>
    </source>
</evidence>
<evidence type="ECO:0000313" key="3">
    <source>
        <dbReference type="Proteomes" id="UP000245207"/>
    </source>
</evidence>
<dbReference type="InterPro" id="IPR058352">
    <property type="entry name" value="DUF8039"/>
</dbReference>
<gene>
    <name evidence="2" type="ORF">CTI12_AA491450</name>
</gene>
<dbReference type="InterPro" id="IPR038765">
    <property type="entry name" value="Papain-like_cys_pep_sf"/>
</dbReference>
<dbReference type="SUPFAM" id="SSF54001">
    <property type="entry name" value="Cysteine proteinases"/>
    <property type="match status" value="1"/>
</dbReference>
<keyword evidence="3" id="KW-1185">Reference proteome</keyword>
<feature type="domain" description="DUF8039" evidence="1">
    <location>
        <begin position="1"/>
        <end position="42"/>
    </location>
</feature>
<dbReference type="Proteomes" id="UP000245207">
    <property type="component" value="Unassembled WGS sequence"/>
</dbReference>
<dbReference type="PANTHER" id="PTHR33018:SF35">
    <property type="entry name" value="ULP1 PROTEASE FAMILY CATALYTIC DOMAIN, PAPAIN-LIKE CYSTEINE PEPTIDASE SUPERFAMILY"/>
    <property type="match status" value="1"/>
</dbReference>
<organism evidence="2 3">
    <name type="scientific">Artemisia annua</name>
    <name type="common">Sweet wormwood</name>
    <dbReference type="NCBI Taxonomy" id="35608"/>
    <lineage>
        <taxon>Eukaryota</taxon>
        <taxon>Viridiplantae</taxon>
        <taxon>Streptophyta</taxon>
        <taxon>Embryophyta</taxon>
        <taxon>Tracheophyta</taxon>
        <taxon>Spermatophyta</taxon>
        <taxon>Magnoliopsida</taxon>
        <taxon>eudicotyledons</taxon>
        <taxon>Gunneridae</taxon>
        <taxon>Pentapetalae</taxon>
        <taxon>asterids</taxon>
        <taxon>campanulids</taxon>
        <taxon>Asterales</taxon>
        <taxon>Asteraceae</taxon>
        <taxon>Asteroideae</taxon>
        <taxon>Anthemideae</taxon>
        <taxon>Artemisiinae</taxon>
        <taxon>Artemisia</taxon>
    </lineage>
</organism>
<dbReference type="Pfam" id="PF26133">
    <property type="entry name" value="DUF8039"/>
    <property type="match status" value="1"/>
</dbReference>
<dbReference type="STRING" id="35608.A0A2U1LHC9"/>
<accession>A0A2U1LHC9</accession>
<sequence length="304" mass="35094">MKVSVIKVVDFYKTMELPMPDDEFPTLLNAVKGFIQWPISAIAHFKGLTKTPVSREPTKNVLPQHQKVPAVEKRKGIETAQEPTNKKKALEEKTNHKMAKTKIAEQLTAKERDEKRKASAHYVLFIICPGHRRGFILDSSKASAFCSNDEYMLAGLVDSVLGSSLKWELPIVNRQPGTWESGYYVMKWMQDFVLKYQNDNFPNIIPWGEERRLENRELDAVIEAFINKALFLVSNSQHEVLNLQYKVCYARILDLKRKFLEAALCYYNISQIEKRQIGDEVIDEDALEQAWSCNRNLMKLLLEP</sequence>
<dbReference type="OrthoDB" id="295656at2759"/>
<comment type="caution">
    <text evidence="2">The sequence shown here is derived from an EMBL/GenBank/DDBJ whole genome shotgun (WGS) entry which is preliminary data.</text>
</comment>
<dbReference type="EMBL" id="PKPP01009390">
    <property type="protein sequence ID" value="PWA48372.1"/>
    <property type="molecule type" value="Genomic_DNA"/>
</dbReference>
<proteinExistence type="predicted"/>
<evidence type="ECO:0000259" key="1">
    <source>
        <dbReference type="Pfam" id="PF26133"/>
    </source>
</evidence>
<dbReference type="AlphaFoldDB" id="A0A2U1LHC9"/>
<reference evidence="2 3" key="1">
    <citation type="journal article" date="2018" name="Mol. Plant">
        <title>The genome of Artemisia annua provides insight into the evolution of Asteraceae family and artemisinin biosynthesis.</title>
        <authorList>
            <person name="Shen Q."/>
            <person name="Zhang L."/>
            <person name="Liao Z."/>
            <person name="Wang S."/>
            <person name="Yan T."/>
            <person name="Shi P."/>
            <person name="Liu M."/>
            <person name="Fu X."/>
            <person name="Pan Q."/>
            <person name="Wang Y."/>
            <person name="Lv Z."/>
            <person name="Lu X."/>
            <person name="Zhang F."/>
            <person name="Jiang W."/>
            <person name="Ma Y."/>
            <person name="Chen M."/>
            <person name="Hao X."/>
            <person name="Li L."/>
            <person name="Tang Y."/>
            <person name="Lv G."/>
            <person name="Zhou Y."/>
            <person name="Sun X."/>
            <person name="Brodelius P.E."/>
            <person name="Rose J.K.C."/>
            <person name="Tang K."/>
        </authorList>
    </citation>
    <scope>NUCLEOTIDE SEQUENCE [LARGE SCALE GENOMIC DNA]</scope>
    <source>
        <strain evidence="3">cv. Huhao1</strain>
        <tissue evidence="2">Leaf</tissue>
    </source>
</reference>
<dbReference type="PANTHER" id="PTHR33018">
    <property type="entry name" value="OS10G0338966 PROTEIN-RELATED"/>
    <property type="match status" value="1"/>
</dbReference>